<dbReference type="InterPro" id="IPR032427">
    <property type="entry name" value="P22_portal"/>
</dbReference>
<feature type="compositionally biased region" description="Polar residues" evidence="1">
    <location>
        <begin position="652"/>
        <end position="671"/>
    </location>
</feature>
<evidence type="ECO:0008006" key="3">
    <source>
        <dbReference type="Google" id="ProtNLM"/>
    </source>
</evidence>
<evidence type="ECO:0000313" key="2">
    <source>
        <dbReference type="EMBL" id="CAB4157197.1"/>
    </source>
</evidence>
<sequence>MEVYFAKLKKSEIGAELEKRVNDYYQYIRNNGLMDLWRKCFNQYYKANLHLGNVLKNGENNEYSYLFINHFRSIIQAMLSITIAQRPAFDARAINNDYKSQTQTKLAQGLLDYYMREKRMERYISEAAELSLWSGEGYMIENWDVNSGTEYMVDDNGKPVKDGDIIFNSCAGIDMIRHPYLRNFDDRTWLIWREWANKYELAERYPDMADDILKTDTTKNNLLDDFTQRFKTEDRDIISRYRFYHEKTDAIPNGRYTEFIEGGVILFDGELPYPKIPIYHLHAGKTYGGPFAYGVSFDMLPIQEAIDGLNSAIQSNQETFAVQNIAMPIGSNIGVEQIAGGLNIILYDPKLGEPKGLNLTSTPAEIFNQRDNLVQSMESLSGINSVVRGNPEASLKSGAALALVASQSIQFMSIYQQRYTQLLEDAGTGVIDMLKQYATVPRIATIVGVANSTYMKEFKSDDLENVSRVIVDVGNPLSKTTAGKVQVADSLMQYGMIKTPEHYFQVITNGRLDNIIDPASRQQMLIAQENELLQLGENPPILITDDPVLHIQGHKQLLDSPEARKDPTVVRAVLSHIQGHINDSQTADPSLYAILGYPPPPPPMMPPMMPGQGQPPPPQGSPSPASSMNAENQLLEQGQSVRLPSMPVNPMTGEQYSNPSGNTAPDIQQGM</sequence>
<name>A0A6J5NEI8_9CAUD</name>
<reference evidence="2" key="1">
    <citation type="submission" date="2020-04" db="EMBL/GenBank/DDBJ databases">
        <authorList>
            <person name="Chiriac C."/>
            <person name="Salcher M."/>
            <person name="Ghai R."/>
            <person name="Kavagutti S V."/>
        </authorList>
    </citation>
    <scope>NUCLEOTIDE SEQUENCE</scope>
</reference>
<evidence type="ECO:0000256" key="1">
    <source>
        <dbReference type="SAM" id="MobiDB-lite"/>
    </source>
</evidence>
<dbReference type="Pfam" id="PF16510">
    <property type="entry name" value="P22_portal"/>
    <property type="match status" value="1"/>
</dbReference>
<accession>A0A6J5NEI8</accession>
<organism evidence="2">
    <name type="scientific">uncultured Caudovirales phage</name>
    <dbReference type="NCBI Taxonomy" id="2100421"/>
    <lineage>
        <taxon>Viruses</taxon>
        <taxon>Duplodnaviria</taxon>
        <taxon>Heunggongvirae</taxon>
        <taxon>Uroviricota</taxon>
        <taxon>Caudoviricetes</taxon>
        <taxon>Peduoviridae</taxon>
        <taxon>Maltschvirus</taxon>
        <taxon>Maltschvirus maltsch</taxon>
    </lineage>
</organism>
<feature type="region of interest" description="Disordered" evidence="1">
    <location>
        <begin position="602"/>
        <end position="671"/>
    </location>
</feature>
<gene>
    <name evidence="2" type="ORF">UFOVP683_8</name>
</gene>
<proteinExistence type="predicted"/>
<protein>
    <recommendedName>
        <fullName evidence="3">Head-to-tail connector protein, podovirus-type</fullName>
    </recommendedName>
</protein>
<dbReference type="EMBL" id="LR796653">
    <property type="protein sequence ID" value="CAB4157197.1"/>
    <property type="molecule type" value="Genomic_DNA"/>
</dbReference>
<feature type="compositionally biased region" description="Polar residues" evidence="1">
    <location>
        <begin position="625"/>
        <end position="642"/>
    </location>
</feature>
<feature type="compositionally biased region" description="Pro residues" evidence="1">
    <location>
        <begin position="602"/>
        <end position="621"/>
    </location>
</feature>